<keyword evidence="7" id="KW-0813">Transport</keyword>
<organism evidence="8 9">
    <name type="scientific">Paracoccus gahaiensis</name>
    <dbReference type="NCBI Taxonomy" id="1706839"/>
    <lineage>
        <taxon>Bacteria</taxon>
        <taxon>Pseudomonadati</taxon>
        <taxon>Pseudomonadota</taxon>
        <taxon>Alphaproteobacteria</taxon>
        <taxon>Rhodobacterales</taxon>
        <taxon>Paracoccaceae</taxon>
        <taxon>Paracoccus</taxon>
    </lineage>
</organism>
<comment type="caution">
    <text evidence="8">The sequence shown here is derived from an EMBL/GenBank/DDBJ whole genome shotgun (WGS) entry which is preliminary data.</text>
</comment>
<dbReference type="EMBL" id="SUNI01000002">
    <property type="protein sequence ID" value="TJZ93320.1"/>
    <property type="molecule type" value="Genomic_DNA"/>
</dbReference>
<proteinExistence type="inferred from homology"/>
<keyword evidence="9" id="KW-1185">Reference proteome</keyword>
<dbReference type="GO" id="GO:0015031">
    <property type="term" value="P:protein transport"/>
    <property type="evidence" value="ECO:0007669"/>
    <property type="project" value="UniProtKB-KW"/>
</dbReference>
<comment type="subcellular location">
    <subcellularLocation>
        <location evidence="1">Cell membrane</location>
        <topology evidence="1">Single-pass membrane protein</topology>
    </subcellularLocation>
    <subcellularLocation>
        <location evidence="7">Cell membrane</location>
        <topology evidence="7">Single-pass type II membrane protein</topology>
    </subcellularLocation>
</comment>
<protein>
    <submittedName>
        <fullName evidence="8">Biopolymer transporter ExbD</fullName>
    </submittedName>
</protein>
<reference evidence="8 9" key="1">
    <citation type="submission" date="2019-04" db="EMBL/GenBank/DDBJ databases">
        <authorList>
            <person name="Li J."/>
        </authorList>
    </citation>
    <scope>NUCLEOTIDE SEQUENCE [LARGE SCALE GENOMIC DNA]</scope>
    <source>
        <strain evidence="8 9">KCTC 42687</strain>
    </source>
</reference>
<evidence type="ECO:0000256" key="4">
    <source>
        <dbReference type="ARBA" id="ARBA00022692"/>
    </source>
</evidence>
<keyword evidence="7" id="KW-0653">Protein transport</keyword>
<dbReference type="GO" id="GO:0022857">
    <property type="term" value="F:transmembrane transporter activity"/>
    <property type="evidence" value="ECO:0007669"/>
    <property type="project" value="InterPro"/>
</dbReference>
<dbReference type="GO" id="GO:0005886">
    <property type="term" value="C:plasma membrane"/>
    <property type="evidence" value="ECO:0007669"/>
    <property type="project" value="UniProtKB-SubCell"/>
</dbReference>
<keyword evidence="6" id="KW-0472">Membrane</keyword>
<evidence type="ECO:0000256" key="2">
    <source>
        <dbReference type="ARBA" id="ARBA00005811"/>
    </source>
</evidence>
<gene>
    <name evidence="8" type="ORF">FA743_03605</name>
</gene>
<dbReference type="Pfam" id="PF02472">
    <property type="entry name" value="ExbD"/>
    <property type="match status" value="1"/>
</dbReference>
<evidence type="ECO:0000256" key="3">
    <source>
        <dbReference type="ARBA" id="ARBA00022475"/>
    </source>
</evidence>
<sequence length="126" mass="13370">MRIDMPPRKPRGESIIPMINVVFLLLIFFLLTAQITQPTPFPLTPPDSRSETAAGARDVLYISAGNELAWNEARGAAVWTALVARGGADPVEIRADAALPAAILAGHLKRLRKIAPAGAHLVVTGG</sequence>
<evidence type="ECO:0000256" key="1">
    <source>
        <dbReference type="ARBA" id="ARBA00004162"/>
    </source>
</evidence>
<keyword evidence="5" id="KW-1133">Transmembrane helix</keyword>
<accession>A0A4U0RFC8</accession>
<evidence type="ECO:0000313" key="8">
    <source>
        <dbReference type="EMBL" id="TJZ93320.1"/>
    </source>
</evidence>
<evidence type="ECO:0000256" key="7">
    <source>
        <dbReference type="RuleBase" id="RU003879"/>
    </source>
</evidence>
<evidence type="ECO:0000313" key="9">
    <source>
        <dbReference type="Proteomes" id="UP000309747"/>
    </source>
</evidence>
<comment type="similarity">
    <text evidence="2 7">Belongs to the ExbD/TolR family.</text>
</comment>
<dbReference type="OrthoDB" id="8479787at2"/>
<dbReference type="InterPro" id="IPR003400">
    <property type="entry name" value="ExbD"/>
</dbReference>
<evidence type="ECO:0000256" key="5">
    <source>
        <dbReference type="ARBA" id="ARBA00022989"/>
    </source>
</evidence>
<name>A0A4U0RFC8_9RHOB</name>
<keyword evidence="4 7" id="KW-0812">Transmembrane</keyword>
<dbReference type="AlphaFoldDB" id="A0A4U0RFC8"/>
<keyword evidence="3" id="KW-1003">Cell membrane</keyword>
<dbReference type="Proteomes" id="UP000309747">
    <property type="component" value="Unassembled WGS sequence"/>
</dbReference>
<evidence type="ECO:0000256" key="6">
    <source>
        <dbReference type="ARBA" id="ARBA00023136"/>
    </source>
</evidence>